<evidence type="ECO:0000313" key="17">
    <source>
        <dbReference type="EMBL" id="SLN38909.1"/>
    </source>
</evidence>
<dbReference type="NCBIfam" id="TIGR00473">
    <property type="entry name" value="pssA"/>
    <property type="match status" value="1"/>
</dbReference>
<reference evidence="17 18" key="1">
    <citation type="submission" date="2017-03" db="EMBL/GenBank/DDBJ databases">
        <authorList>
            <person name="Afonso C.L."/>
            <person name="Miller P.J."/>
            <person name="Scott M.A."/>
            <person name="Spackman E."/>
            <person name="Goraichik I."/>
            <person name="Dimitrov K.M."/>
            <person name="Suarez D.L."/>
            <person name="Swayne D.E."/>
        </authorList>
    </citation>
    <scope>NUCLEOTIDE SEQUENCE [LARGE SCALE GENOMIC DNA]</scope>
    <source>
        <strain evidence="17 18">CECT 8110</strain>
    </source>
</reference>
<keyword evidence="12" id="KW-0594">Phospholipid biosynthesis</keyword>
<accession>A0A1X6Z2I1</accession>
<dbReference type="InterPro" id="IPR004533">
    <property type="entry name" value="CDP-diaglyc--ser_O-PTrfase"/>
</dbReference>
<feature type="transmembrane region" description="Helical" evidence="16">
    <location>
        <begin position="12"/>
        <end position="36"/>
    </location>
</feature>
<dbReference type="Pfam" id="PF01066">
    <property type="entry name" value="CDP-OH_P_transf"/>
    <property type="match status" value="1"/>
</dbReference>
<sequence>MTQLPGKSITDLTLVRLLPNMMTLGAICAGMTAIRFAMLDNYTTAVSLILLAAILDGLDGRVARMVGCDSQFGLELDSLGDFLNFGVAPAVIVYFWSLQDMGAFGWSTALAFAICCVLRLARFNVMARNPDAPGPCTHFTGVPAPAGAFLAMAPMFLAFAFVDRPALPPLLVCFYLLGVGLLMVSRVPTPSLKGLRIPQESRLAVAFGGLLLLLALIAFEWVTLLAMSTVYLMMVLRSFLTEWRKSSELE</sequence>
<dbReference type="RefSeq" id="WP_085817634.1">
    <property type="nucleotide sequence ID" value="NZ_FWFU01000002.1"/>
</dbReference>
<dbReference type="GO" id="GO:0016020">
    <property type="term" value="C:membrane"/>
    <property type="evidence" value="ECO:0007669"/>
    <property type="project" value="InterPro"/>
</dbReference>
<feature type="transmembrane region" description="Helical" evidence="16">
    <location>
        <begin position="79"/>
        <end position="97"/>
    </location>
</feature>
<dbReference type="Gene3D" id="1.20.120.1760">
    <property type="match status" value="1"/>
</dbReference>
<evidence type="ECO:0000256" key="5">
    <source>
        <dbReference type="ARBA" id="ARBA00017171"/>
    </source>
</evidence>
<evidence type="ECO:0000256" key="10">
    <source>
        <dbReference type="ARBA" id="ARBA00023098"/>
    </source>
</evidence>
<dbReference type="PROSITE" id="PS00379">
    <property type="entry name" value="CDP_ALCOHOL_P_TRANSF"/>
    <property type="match status" value="1"/>
</dbReference>
<dbReference type="GO" id="GO:0012505">
    <property type="term" value="C:endomembrane system"/>
    <property type="evidence" value="ECO:0007669"/>
    <property type="project" value="UniProtKB-SubCell"/>
</dbReference>
<dbReference type="InterPro" id="IPR000462">
    <property type="entry name" value="CDP-OH_P_trans"/>
</dbReference>
<feature type="transmembrane region" description="Helical" evidence="16">
    <location>
        <begin position="205"/>
        <end position="234"/>
    </location>
</feature>
<proteinExistence type="inferred from homology"/>
<evidence type="ECO:0000256" key="9">
    <source>
        <dbReference type="ARBA" id="ARBA00022989"/>
    </source>
</evidence>
<evidence type="ECO:0000256" key="8">
    <source>
        <dbReference type="ARBA" id="ARBA00022692"/>
    </source>
</evidence>
<evidence type="ECO:0000256" key="6">
    <source>
        <dbReference type="ARBA" id="ARBA00022516"/>
    </source>
</evidence>
<feature type="transmembrane region" description="Helical" evidence="16">
    <location>
        <begin position="142"/>
        <end position="161"/>
    </location>
</feature>
<evidence type="ECO:0000256" key="12">
    <source>
        <dbReference type="ARBA" id="ARBA00023209"/>
    </source>
</evidence>
<gene>
    <name evidence="17" type="ORF">ROH8110_02061</name>
</gene>
<evidence type="ECO:0000256" key="4">
    <source>
        <dbReference type="ARBA" id="ARBA00013174"/>
    </source>
</evidence>
<keyword evidence="11 16" id="KW-0472">Membrane</keyword>
<dbReference type="AlphaFoldDB" id="A0A1X6Z2I1"/>
<evidence type="ECO:0000256" key="15">
    <source>
        <dbReference type="RuleBase" id="RU003750"/>
    </source>
</evidence>
<keyword evidence="6" id="KW-0444">Lipid biosynthesis</keyword>
<name>A0A1X6Z2I1_9RHOB</name>
<comment type="similarity">
    <text evidence="3 15">Belongs to the CDP-alcohol phosphatidyltransferase class-I family.</text>
</comment>
<comment type="subcellular location">
    <subcellularLocation>
        <location evidence="2">Endomembrane system</location>
        <topology evidence="2">Multi-pass membrane protein</topology>
    </subcellularLocation>
</comment>
<evidence type="ECO:0000256" key="11">
    <source>
        <dbReference type="ARBA" id="ARBA00023136"/>
    </source>
</evidence>
<dbReference type="OrthoDB" id="9777147at2"/>
<dbReference type="GO" id="GO:0003882">
    <property type="term" value="F:CDP-diacylglycerol-serine O-phosphatidyltransferase activity"/>
    <property type="evidence" value="ECO:0007669"/>
    <property type="project" value="UniProtKB-EC"/>
</dbReference>
<comment type="catalytic activity">
    <reaction evidence="1">
        <text>a CDP-1,2-diacyl-sn-glycerol + L-serine = a 1,2-diacyl-sn-glycero-3-phospho-L-serine + CMP + H(+)</text>
        <dbReference type="Rhea" id="RHEA:16913"/>
        <dbReference type="ChEBI" id="CHEBI:15378"/>
        <dbReference type="ChEBI" id="CHEBI:33384"/>
        <dbReference type="ChEBI" id="CHEBI:57262"/>
        <dbReference type="ChEBI" id="CHEBI:58332"/>
        <dbReference type="ChEBI" id="CHEBI:60377"/>
        <dbReference type="EC" id="2.7.8.8"/>
    </reaction>
</comment>
<evidence type="ECO:0000256" key="13">
    <source>
        <dbReference type="ARBA" id="ARBA00023264"/>
    </source>
</evidence>
<dbReference type="Proteomes" id="UP000193207">
    <property type="component" value="Unassembled WGS sequence"/>
</dbReference>
<dbReference type="PANTHER" id="PTHR14269">
    <property type="entry name" value="CDP-DIACYLGLYCEROL--GLYCEROL-3-PHOSPHATE 3-PHOSPHATIDYLTRANSFERASE-RELATED"/>
    <property type="match status" value="1"/>
</dbReference>
<dbReference type="EC" id="2.7.8.8" evidence="4"/>
<keyword evidence="9 16" id="KW-1133">Transmembrane helix</keyword>
<keyword evidence="13" id="KW-1208">Phospholipid metabolism</keyword>
<evidence type="ECO:0000256" key="2">
    <source>
        <dbReference type="ARBA" id="ARBA00004127"/>
    </source>
</evidence>
<protein>
    <recommendedName>
        <fullName evidence="5">CDP-diacylglycerol--serine O-phosphatidyltransferase</fullName>
        <ecNumber evidence="4">2.7.8.8</ecNumber>
    </recommendedName>
    <alternativeName>
        <fullName evidence="14">Phosphatidylserine synthase</fullName>
    </alternativeName>
</protein>
<keyword evidence="8 16" id="KW-0812">Transmembrane</keyword>
<keyword evidence="18" id="KW-1185">Reference proteome</keyword>
<evidence type="ECO:0000256" key="1">
    <source>
        <dbReference type="ARBA" id="ARBA00000287"/>
    </source>
</evidence>
<feature type="transmembrane region" description="Helical" evidence="16">
    <location>
        <begin position="103"/>
        <end position="121"/>
    </location>
</feature>
<evidence type="ECO:0000256" key="3">
    <source>
        <dbReference type="ARBA" id="ARBA00010441"/>
    </source>
</evidence>
<keyword evidence="10" id="KW-0443">Lipid metabolism</keyword>
<dbReference type="InterPro" id="IPR048254">
    <property type="entry name" value="CDP_ALCOHOL_P_TRANSF_CS"/>
</dbReference>
<dbReference type="EMBL" id="FWFU01000002">
    <property type="protein sequence ID" value="SLN38909.1"/>
    <property type="molecule type" value="Genomic_DNA"/>
</dbReference>
<evidence type="ECO:0000256" key="14">
    <source>
        <dbReference type="ARBA" id="ARBA00032361"/>
    </source>
</evidence>
<organism evidence="17 18">
    <name type="scientific">Roseovarius halotolerans</name>
    <dbReference type="NCBI Taxonomy" id="505353"/>
    <lineage>
        <taxon>Bacteria</taxon>
        <taxon>Pseudomonadati</taxon>
        <taxon>Pseudomonadota</taxon>
        <taxon>Alphaproteobacteria</taxon>
        <taxon>Rhodobacterales</taxon>
        <taxon>Roseobacteraceae</taxon>
        <taxon>Roseovarius</taxon>
    </lineage>
</organism>
<dbReference type="GO" id="GO:0008654">
    <property type="term" value="P:phospholipid biosynthetic process"/>
    <property type="evidence" value="ECO:0007669"/>
    <property type="project" value="UniProtKB-KW"/>
</dbReference>
<dbReference type="InterPro" id="IPR043130">
    <property type="entry name" value="CDP-OH_PTrfase_TM_dom"/>
</dbReference>
<feature type="transmembrane region" description="Helical" evidence="16">
    <location>
        <begin position="167"/>
        <end position="184"/>
    </location>
</feature>
<dbReference type="InterPro" id="IPR050324">
    <property type="entry name" value="CDP-alcohol_PTase-I"/>
</dbReference>
<evidence type="ECO:0000256" key="16">
    <source>
        <dbReference type="SAM" id="Phobius"/>
    </source>
</evidence>
<keyword evidence="7 15" id="KW-0808">Transferase</keyword>
<evidence type="ECO:0000313" key="18">
    <source>
        <dbReference type="Proteomes" id="UP000193207"/>
    </source>
</evidence>
<dbReference type="PANTHER" id="PTHR14269:SF61">
    <property type="entry name" value="CDP-DIACYLGLYCEROL--SERINE O-PHOSPHATIDYLTRANSFERASE"/>
    <property type="match status" value="1"/>
</dbReference>
<evidence type="ECO:0000256" key="7">
    <source>
        <dbReference type="ARBA" id="ARBA00022679"/>
    </source>
</evidence>